<dbReference type="Pfam" id="PF01344">
    <property type="entry name" value="Kelch_1"/>
    <property type="match status" value="1"/>
</dbReference>
<dbReference type="AlphaFoldDB" id="X6LXT1"/>
<dbReference type="EMBL" id="ASPP01027172">
    <property type="protein sequence ID" value="ETO06399.1"/>
    <property type="molecule type" value="Genomic_DNA"/>
</dbReference>
<comment type="caution">
    <text evidence="1">The sequence shown here is derived from an EMBL/GenBank/DDBJ whole genome shotgun (WGS) entry which is preliminary data.</text>
</comment>
<sequence>MILHHSINMHIVYVNDIILFFGGTSYCTISNSVFKYSIQENEWMKYENVLPNPLYNHVAVLSEDNINIHIIGGNNDKKITLSTHMKTKVCAWDNSPLVLIYLFYFSKNEIKFVIRCWNRILKIRLGWIDDFDKLFSNILDTDNNNR</sequence>
<dbReference type="Proteomes" id="UP000023152">
    <property type="component" value="Unassembled WGS sequence"/>
</dbReference>
<protein>
    <recommendedName>
        <fullName evidence="3">Kelch-like protein</fullName>
    </recommendedName>
</protein>
<accession>X6LXT1</accession>
<keyword evidence="2" id="KW-1185">Reference proteome</keyword>
<evidence type="ECO:0008006" key="3">
    <source>
        <dbReference type="Google" id="ProtNLM"/>
    </source>
</evidence>
<reference evidence="1 2" key="1">
    <citation type="journal article" date="2013" name="Curr. Biol.">
        <title>The Genome of the Foraminiferan Reticulomyxa filosa.</title>
        <authorList>
            <person name="Glockner G."/>
            <person name="Hulsmann N."/>
            <person name="Schleicher M."/>
            <person name="Noegel A.A."/>
            <person name="Eichinger L."/>
            <person name="Gallinger C."/>
            <person name="Pawlowski J."/>
            <person name="Sierra R."/>
            <person name="Euteneuer U."/>
            <person name="Pillet L."/>
            <person name="Moustafa A."/>
            <person name="Platzer M."/>
            <person name="Groth M."/>
            <person name="Szafranski K."/>
            <person name="Schliwa M."/>
        </authorList>
    </citation>
    <scope>NUCLEOTIDE SEQUENCE [LARGE SCALE GENOMIC DNA]</scope>
</reference>
<dbReference type="SUPFAM" id="SSF117281">
    <property type="entry name" value="Kelch motif"/>
    <property type="match status" value="1"/>
</dbReference>
<dbReference type="Gene3D" id="2.120.10.80">
    <property type="entry name" value="Kelch-type beta propeller"/>
    <property type="match status" value="1"/>
</dbReference>
<gene>
    <name evidence="1" type="ORF">RFI_30997</name>
</gene>
<name>X6LXT1_RETFI</name>
<proteinExistence type="predicted"/>
<evidence type="ECO:0000313" key="1">
    <source>
        <dbReference type="EMBL" id="ETO06399.1"/>
    </source>
</evidence>
<dbReference type="InterPro" id="IPR006652">
    <property type="entry name" value="Kelch_1"/>
</dbReference>
<evidence type="ECO:0000313" key="2">
    <source>
        <dbReference type="Proteomes" id="UP000023152"/>
    </source>
</evidence>
<dbReference type="InterPro" id="IPR015915">
    <property type="entry name" value="Kelch-typ_b-propeller"/>
</dbReference>
<organism evidence="1 2">
    <name type="scientific">Reticulomyxa filosa</name>
    <dbReference type="NCBI Taxonomy" id="46433"/>
    <lineage>
        <taxon>Eukaryota</taxon>
        <taxon>Sar</taxon>
        <taxon>Rhizaria</taxon>
        <taxon>Retaria</taxon>
        <taxon>Foraminifera</taxon>
        <taxon>Monothalamids</taxon>
        <taxon>Reticulomyxidae</taxon>
        <taxon>Reticulomyxa</taxon>
    </lineage>
</organism>